<organism evidence="1 2">
    <name type="scientific">Rhizobium giardinii</name>
    <dbReference type="NCBI Taxonomy" id="56731"/>
    <lineage>
        <taxon>Bacteria</taxon>
        <taxon>Pseudomonadati</taxon>
        <taxon>Pseudomonadota</taxon>
        <taxon>Alphaproteobacteria</taxon>
        <taxon>Hyphomicrobiales</taxon>
        <taxon>Rhizobiaceae</taxon>
        <taxon>Rhizobium/Agrobacterium group</taxon>
        <taxon>Rhizobium</taxon>
    </lineage>
</organism>
<proteinExistence type="predicted"/>
<dbReference type="RefSeq" id="WP_018326726.1">
    <property type="nucleotide sequence ID" value="NZ_JACHBK010000002.1"/>
</dbReference>
<comment type="caution">
    <text evidence="1">The sequence shown here is derived from an EMBL/GenBank/DDBJ whole genome shotgun (WGS) entry which is preliminary data.</text>
</comment>
<dbReference type="Proteomes" id="UP000585507">
    <property type="component" value="Unassembled WGS sequence"/>
</dbReference>
<reference evidence="1 2" key="1">
    <citation type="submission" date="2020-08" db="EMBL/GenBank/DDBJ databases">
        <title>Genomic Encyclopedia of Type Strains, Phase IV (KMG-V): Genome sequencing to study the core and pangenomes of soil and plant-associated prokaryotes.</title>
        <authorList>
            <person name="Whitman W."/>
        </authorList>
    </citation>
    <scope>NUCLEOTIDE SEQUENCE [LARGE SCALE GENOMIC DNA]</scope>
    <source>
        <strain evidence="1 2">SEMIA 4084</strain>
    </source>
</reference>
<dbReference type="AlphaFoldDB" id="A0A7W8X6X0"/>
<dbReference type="Pfam" id="PF10983">
    <property type="entry name" value="DUF2793"/>
    <property type="match status" value="1"/>
</dbReference>
<keyword evidence="2" id="KW-1185">Reference proteome</keyword>
<name>A0A7W8X6X0_9HYPH</name>
<dbReference type="InterPro" id="IPR021251">
    <property type="entry name" value="DUF2793"/>
</dbReference>
<protein>
    <recommendedName>
        <fullName evidence="3">DUF2793 domain-containing protein</fullName>
    </recommendedName>
</protein>
<sequence>MSETTANLELPYILPSQAQKHVTHNEALQRLDAVTQLTVTASLATPPSDPEEGTCYDIATSSTGAWTGKSGKLAFRQDGDWIFISPKEGWRGWFLAEDKLKIHDGAAWAIYDAIGTPSLLGINTTADSTNRLAVSAAATLLTHDGNGHQVKVNKAVAGDTASLLFQSGWSGRAEMGLAGTDEFAIKVSPDGTSWTSALDITGQGQVRMPQRPLVRATRGGGVLTPASGSQTGFSTPSVNQGGFTLGATVAGGGSRLIIPVTAPYLVALGVEANPAGAFSVAVKINGTTTIASINDNDAASSSYGNCAVGVALLNAGDWLVLEHTGTTPLDFGYDKTELTVVML</sequence>
<evidence type="ECO:0008006" key="3">
    <source>
        <dbReference type="Google" id="ProtNLM"/>
    </source>
</evidence>
<evidence type="ECO:0000313" key="1">
    <source>
        <dbReference type="EMBL" id="MBB5534469.1"/>
    </source>
</evidence>
<gene>
    <name evidence="1" type="ORF">GGD55_001140</name>
</gene>
<accession>A0A7W8X6X0</accession>
<dbReference type="EMBL" id="JACHBK010000002">
    <property type="protein sequence ID" value="MBB5534469.1"/>
    <property type="molecule type" value="Genomic_DNA"/>
</dbReference>
<evidence type="ECO:0000313" key="2">
    <source>
        <dbReference type="Proteomes" id="UP000585507"/>
    </source>
</evidence>